<protein>
    <submittedName>
        <fullName evidence="2 4">Uncharacterized protein</fullName>
    </submittedName>
</protein>
<evidence type="ECO:0000313" key="3">
    <source>
        <dbReference type="Proteomes" id="UP000271098"/>
    </source>
</evidence>
<proteinExistence type="predicted"/>
<keyword evidence="3" id="KW-1185">Reference proteome</keyword>
<dbReference type="Proteomes" id="UP000271098">
    <property type="component" value="Unassembled WGS sequence"/>
</dbReference>
<evidence type="ECO:0000313" key="2">
    <source>
        <dbReference type="EMBL" id="VDK53091.1"/>
    </source>
</evidence>
<dbReference type="AlphaFoldDB" id="A0A183DBD0"/>
<evidence type="ECO:0000313" key="4">
    <source>
        <dbReference type="WBParaSite" id="GPUH_0000602901-mRNA-1"/>
    </source>
</evidence>
<gene>
    <name evidence="2" type="ORF">GPUH_LOCUS6020</name>
</gene>
<sequence length="67" mass="7604">MPLEPVPLVDILLYGVLQDRITAHRAKPPVFELLLAAFIGVYLSVFYFFTLNFHSTLETALAKLKKL</sequence>
<reference evidence="4" key="1">
    <citation type="submission" date="2016-06" db="UniProtKB">
        <authorList>
            <consortium name="WormBaseParasite"/>
        </authorList>
    </citation>
    <scope>IDENTIFICATION</scope>
</reference>
<keyword evidence="1" id="KW-1133">Transmembrane helix</keyword>
<dbReference type="OrthoDB" id="5913609at2759"/>
<keyword evidence="1" id="KW-0472">Membrane</keyword>
<name>A0A183DBD0_9BILA</name>
<keyword evidence="1" id="KW-0812">Transmembrane</keyword>
<dbReference type="EMBL" id="UYRT01013503">
    <property type="protein sequence ID" value="VDK53091.1"/>
    <property type="molecule type" value="Genomic_DNA"/>
</dbReference>
<organism evidence="4">
    <name type="scientific">Gongylonema pulchrum</name>
    <dbReference type="NCBI Taxonomy" id="637853"/>
    <lineage>
        <taxon>Eukaryota</taxon>
        <taxon>Metazoa</taxon>
        <taxon>Ecdysozoa</taxon>
        <taxon>Nematoda</taxon>
        <taxon>Chromadorea</taxon>
        <taxon>Rhabditida</taxon>
        <taxon>Spirurina</taxon>
        <taxon>Spiruromorpha</taxon>
        <taxon>Spiruroidea</taxon>
        <taxon>Gongylonematidae</taxon>
        <taxon>Gongylonema</taxon>
    </lineage>
</organism>
<reference evidence="2 3" key="2">
    <citation type="submission" date="2018-11" db="EMBL/GenBank/DDBJ databases">
        <authorList>
            <consortium name="Pathogen Informatics"/>
        </authorList>
    </citation>
    <scope>NUCLEOTIDE SEQUENCE [LARGE SCALE GENOMIC DNA]</scope>
</reference>
<dbReference type="WBParaSite" id="GPUH_0000602901-mRNA-1">
    <property type="protein sequence ID" value="GPUH_0000602901-mRNA-1"/>
    <property type="gene ID" value="GPUH_0000602901"/>
</dbReference>
<accession>A0A183DBD0</accession>
<evidence type="ECO:0000256" key="1">
    <source>
        <dbReference type="SAM" id="Phobius"/>
    </source>
</evidence>
<feature type="transmembrane region" description="Helical" evidence="1">
    <location>
        <begin position="30"/>
        <end position="49"/>
    </location>
</feature>